<reference evidence="4" key="1">
    <citation type="submission" date="2023-06" db="EMBL/GenBank/DDBJ databases">
        <title>Robiginitalea aurantiacus sp. nov. and Algoriphagus sediminis sp. nov., isolated from coastal sediment.</title>
        <authorList>
            <person name="Zhou Z.Y."/>
            <person name="An J."/>
            <person name="Jia Y.W."/>
            <person name="Du Z.J."/>
        </authorList>
    </citation>
    <scope>NUCLEOTIDE SEQUENCE</scope>
    <source>
        <strain evidence="4">M39</strain>
    </source>
</reference>
<accession>A0ABT7WG51</accession>
<dbReference type="Pfam" id="PF00501">
    <property type="entry name" value="AMP-binding"/>
    <property type="match status" value="1"/>
</dbReference>
<dbReference type="InterPro" id="IPR000873">
    <property type="entry name" value="AMP-dep_synth/lig_dom"/>
</dbReference>
<proteinExistence type="inferred from homology"/>
<dbReference type="Proteomes" id="UP001174839">
    <property type="component" value="Unassembled WGS sequence"/>
</dbReference>
<gene>
    <name evidence="4" type="ORF">QU605_10415</name>
</gene>
<evidence type="ECO:0000256" key="1">
    <source>
        <dbReference type="ARBA" id="ARBA00006432"/>
    </source>
</evidence>
<protein>
    <submittedName>
        <fullName evidence="4">AMP-binding protein</fullName>
    </submittedName>
</protein>
<dbReference type="InterPro" id="IPR020845">
    <property type="entry name" value="AMP-binding_CS"/>
</dbReference>
<dbReference type="Gene3D" id="3.40.50.12780">
    <property type="entry name" value="N-terminal domain of ligase-like"/>
    <property type="match status" value="1"/>
</dbReference>
<dbReference type="RefSeq" id="WP_289725249.1">
    <property type="nucleotide sequence ID" value="NZ_JAUDUY010000004.1"/>
</dbReference>
<comment type="caution">
    <text evidence="4">The sequence shown here is derived from an EMBL/GenBank/DDBJ whole genome shotgun (WGS) entry which is preliminary data.</text>
</comment>
<dbReference type="EMBL" id="JAUDUY010000004">
    <property type="protein sequence ID" value="MDM9631888.1"/>
    <property type="molecule type" value="Genomic_DNA"/>
</dbReference>
<dbReference type="PANTHER" id="PTHR43201">
    <property type="entry name" value="ACYL-COA SYNTHETASE"/>
    <property type="match status" value="1"/>
</dbReference>
<dbReference type="SUPFAM" id="SSF56801">
    <property type="entry name" value="Acetyl-CoA synthetase-like"/>
    <property type="match status" value="1"/>
</dbReference>
<feature type="domain" description="AMP-dependent synthetase/ligase" evidence="3">
    <location>
        <begin position="49"/>
        <end position="208"/>
    </location>
</feature>
<keyword evidence="2" id="KW-0436">Ligase</keyword>
<name>A0ABT7WG51_9FLAO</name>
<comment type="similarity">
    <text evidence="1">Belongs to the ATP-dependent AMP-binding enzyme family.</text>
</comment>
<keyword evidence="5" id="KW-1185">Reference proteome</keyword>
<dbReference type="PANTHER" id="PTHR43201:SF5">
    <property type="entry name" value="MEDIUM-CHAIN ACYL-COA LIGASE ACSF2, MITOCHONDRIAL"/>
    <property type="match status" value="1"/>
</dbReference>
<evidence type="ECO:0000256" key="2">
    <source>
        <dbReference type="ARBA" id="ARBA00022598"/>
    </source>
</evidence>
<dbReference type="Gene3D" id="3.30.300.30">
    <property type="match status" value="1"/>
</dbReference>
<dbReference type="InterPro" id="IPR042099">
    <property type="entry name" value="ANL_N_sf"/>
</dbReference>
<evidence type="ECO:0000313" key="4">
    <source>
        <dbReference type="EMBL" id="MDM9631888.1"/>
    </source>
</evidence>
<dbReference type="InterPro" id="IPR045851">
    <property type="entry name" value="AMP-bd_C_sf"/>
</dbReference>
<evidence type="ECO:0000313" key="5">
    <source>
        <dbReference type="Proteomes" id="UP001174839"/>
    </source>
</evidence>
<evidence type="ECO:0000259" key="3">
    <source>
        <dbReference type="Pfam" id="PF00501"/>
    </source>
</evidence>
<sequence>MITEFNTSFSINGLQIAYADLSEVAYSLVKEGEPFEREIGDFLLDWISESPVIVQRTSGSTGTPKEIVLSKEGMVKSARITGDFLGLGEGTKAVLCLPVNSIAGKMMLVRALILGWELTMVAPERTPLWALQDTIDFVAMVPMQLEASLKEMDRVSMVLVGGAPVSAHLQQALMGLDTIVYESYGMSETASHIALRKLNPLPEASKSGSLPPFQVLPGIHVDQDETGCLVIDAPFLSETSIRTNDMVSRPEENSFYWLGRADNIVNSGGVKLMPELLESKLQPFIKQRFFLTGLPDKVLGQKLVLVVEGEPEGDLIAEIKRISGLEKYEVPKAVHYLSAFEETKSGKISRAEITQKLI</sequence>
<dbReference type="PROSITE" id="PS00455">
    <property type="entry name" value="AMP_BINDING"/>
    <property type="match status" value="1"/>
</dbReference>
<organism evidence="4 5">
    <name type="scientific">Robiginitalea aurantiaca</name>
    <dbReference type="NCBI Taxonomy" id="3056915"/>
    <lineage>
        <taxon>Bacteria</taxon>
        <taxon>Pseudomonadati</taxon>
        <taxon>Bacteroidota</taxon>
        <taxon>Flavobacteriia</taxon>
        <taxon>Flavobacteriales</taxon>
        <taxon>Flavobacteriaceae</taxon>
        <taxon>Robiginitalea</taxon>
    </lineage>
</organism>